<gene>
    <name evidence="4" type="primary">LOC116306441</name>
</gene>
<keyword evidence="1" id="KW-0472">Membrane</keyword>
<feature type="signal peptide" evidence="2">
    <location>
        <begin position="1"/>
        <end position="31"/>
    </location>
</feature>
<dbReference type="GeneID" id="116306441"/>
<name>A0A6P8J2S4_ACTTE</name>
<keyword evidence="3" id="KW-1185">Reference proteome</keyword>
<reference evidence="4" key="1">
    <citation type="submission" date="2025-08" db="UniProtKB">
        <authorList>
            <consortium name="RefSeq"/>
        </authorList>
    </citation>
    <scope>IDENTIFICATION</scope>
    <source>
        <tissue evidence="4">Tentacle</tissue>
    </source>
</reference>
<evidence type="ECO:0000313" key="3">
    <source>
        <dbReference type="Proteomes" id="UP000515163"/>
    </source>
</evidence>
<protein>
    <submittedName>
        <fullName evidence="4">Uncharacterized protein LOC116306441</fullName>
    </submittedName>
</protein>
<feature type="transmembrane region" description="Helical" evidence="1">
    <location>
        <begin position="570"/>
        <end position="591"/>
    </location>
</feature>
<evidence type="ECO:0000256" key="1">
    <source>
        <dbReference type="SAM" id="Phobius"/>
    </source>
</evidence>
<evidence type="ECO:0000313" key="4">
    <source>
        <dbReference type="RefSeq" id="XP_031572368.1"/>
    </source>
</evidence>
<feature type="transmembrane region" description="Helical" evidence="1">
    <location>
        <begin position="336"/>
        <end position="356"/>
    </location>
</feature>
<feature type="transmembrane region" description="Helical" evidence="1">
    <location>
        <begin position="448"/>
        <end position="470"/>
    </location>
</feature>
<sequence>MGARNIKGHLALKKWFFIVIVLVLTTTLGNASRLVPNKPNASIKFRDIERSRAQNDEFFSSSLCNSTNETCSLNIKQSDIDDFLALILDKEALAVFMYVTLTNDTEDVDDGKGEGNGKVFPLSLQKKEKWAWLRNRKAKFLATLPYDFDILSLTTLTKDVYDLTLKVNSTPSDCYLKLSSNCLQDEIAKMILNNIMADIKMGTVCQKVGGLSSVVEDHGYNCCHQIRNGSVICNAPIKDNKWVKYALTFLWAISFSFGLLSPLLLNYLPKEFKKGGRLKRSSCRGMKKSDSCSSYEGFEAAVLNNGRQVMISKDSGLLDIVRTRTESTTCSRISRCLFVILLSLLPILQTLLYQFLKKSEVGISNQLLGVGSAFLTLLAPTGKYVVMAVYCFCILLVAISMAIPKTLSDLARRLSGRKDEQSFLGFKKPPELICHSDKRGFQLMYENMVFHLNCLMMYSFWKFVFSVMIYPLGWSKTVVSESNLDEEPEDHHEELIEENKSGTCSKLLRTILLLLVFPVWVVLIISAFFLYLLPVTYVAFRIWKMLFKLEPNCTCCQSIPVSVRLISLPALYILFIVFCICVEASYFMLILEISINIVFLGSVIGFTTMGVIFYIDAYISYVVVIALALYYIAKAIQRFHFKLKRLKGIIFKECEAHDNELRAEASIRETFSGQTGMSERTSSTSSLQKSTKSVVILVFYDEQNIPNISLKLFLMVLNELLPFKRVLLAKILSLLVIFIYLMLVFFFVMSLVEFQAANSVVQALALLLLGLIPAVFKGNPSEFKEKEEKGMTYQVQEQIKKYRKRFL</sequence>
<dbReference type="AlphaFoldDB" id="A0A6P8J2S4"/>
<feature type="transmembrane region" description="Helical" evidence="1">
    <location>
        <begin position="384"/>
        <end position="403"/>
    </location>
</feature>
<dbReference type="KEGG" id="aten:116306441"/>
<feature type="transmembrane region" description="Helical" evidence="1">
    <location>
        <begin position="611"/>
        <end position="633"/>
    </location>
</feature>
<feature type="chain" id="PRO_5027962180" evidence="2">
    <location>
        <begin position="32"/>
        <end position="807"/>
    </location>
</feature>
<feature type="transmembrane region" description="Helical" evidence="1">
    <location>
        <begin position="511"/>
        <end position="540"/>
    </location>
</feature>
<dbReference type="InParanoid" id="A0A6P8J2S4"/>
<dbReference type="RefSeq" id="XP_031572368.1">
    <property type="nucleotide sequence ID" value="XM_031716508.1"/>
</dbReference>
<feature type="transmembrane region" description="Helical" evidence="1">
    <location>
        <begin position="242"/>
        <end position="268"/>
    </location>
</feature>
<keyword evidence="2" id="KW-0732">Signal</keyword>
<dbReference type="OrthoDB" id="5965014at2759"/>
<proteinExistence type="predicted"/>
<feature type="transmembrane region" description="Helical" evidence="1">
    <location>
        <begin position="756"/>
        <end position="776"/>
    </location>
</feature>
<dbReference type="Proteomes" id="UP000515163">
    <property type="component" value="Unplaced"/>
</dbReference>
<feature type="transmembrane region" description="Helical" evidence="1">
    <location>
        <begin position="727"/>
        <end position="750"/>
    </location>
</feature>
<accession>A0A6P8J2S4</accession>
<keyword evidence="1" id="KW-0812">Transmembrane</keyword>
<evidence type="ECO:0000256" key="2">
    <source>
        <dbReference type="SAM" id="SignalP"/>
    </source>
</evidence>
<organism evidence="3 4">
    <name type="scientific">Actinia tenebrosa</name>
    <name type="common">Australian red waratah sea anemone</name>
    <dbReference type="NCBI Taxonomy" id="6105"/>
    <lineage>
        <taxon>Eukaryota</taxon>
        <taxon>Metazoa</taxon>
        <taxon>Cnidaria</taxon>
        <taxon>Anthozoa</taxon>
        <taxon>Hexacorallia</taxon>
        <taxon>Actiniaria</taxon>
        <taxon>Actiniidae</taxon>
        <taxon>Actinia</taxon>
    </lineage>
</organism>
<keyword evidence="1" id="KW-1133">Transmembrane helix</keyword>